<organism evidence="2 3">
    <name type="scientific">Champsocephalus esox</name>
    <name type="common">pike icefish</name>
    <dbReference type="NCBI Taxonomy" id="159716"/>
    <lineage>
        <taxon>Eukaryota</taxon>
        <taxon>Metazoa</taxon>
        <taxon>Chordata</taxon>
        <taxon>Craniata</taxon>
        <taxon>Vertebrata</taxon>
        <taxon>Euteleostomi</taxon>
        <taxon>Actinopterygii</taxon>
        <taxon>Neopterygii</taxon>
        <taxon>Teleostei</taxon>
        <taxon>Neoteleostei</taxon>
        <taxon>Acanthomorphata</taxon>
        <taxon>Eupercaria</taxon>
        <taxon>Perciformes</taxon>
        <taxon>Notothenioidei</taxon>
        <taxon>Channichthyidae</taxon>
        <taxon>Champsocephalus</taxon>
    </lineage>
</organism>
<dbReference type="EMBL" id="JAULUE010002066">
    <property type="protein sequence ID" value="KAK5877687.1"/>
    <property type="molecule type" value="Genomic_DNA"/>
</dbReference>
<dbReference type="Proteomes" id="UP001335648">
    <property type="component" value="Unassembled WGS sequence"/>
</dbReference>
<gene>
    <name evidence="2" type="ORF">CesoFtcFv8_025168</name>
</gene>
<evidence type="ECO:0000313" key="2">
    <source>
        <dbReference type="EMBL" id="KAK5877687.1"/>
    </source>
</evidence>
<name>A0AAN8GBZ9_9TELE</name>
<evidence type="ECO:0000256" key="1">
    <source>
        <dbReference type="SAM" id="MobiDB-lite"/>
    </source>
</evidence>
<proteinExistence type="predicted"/>
<feature type="compositionally biased region" description="Basic and acidic residues" evidence="1">
    <location>
        <begin position="125"/>
        <end position="137"/>
    </location>
</feature>
<reference evidence="2 3" key="1">
    <citation type="journal article" date="2023" name="Mol. Biol. Evol.">
        <title>Genomics of Secondarily Temperate Adaptation in the Only Non-Antarctic Icefish.</title>
        <authorList>
            <person name="Rivera-Colon A.G."/>
            <person name="Rayamajhi N."/>
            <person name="Minhas B.F."/>
            <person name="Madrigal G."/>
            <person name="Bilyk K.T."/>
            <person name="Yoon V."/>
            <person name="Hune M."/>
            <person name="Gregory S."/>
            <person name="Cheng C.H.C."/>
            <person name="Catchen J.M."/>
        </authorList>
    </citation>
    <scope>NUCLEOTIDE SEQUENCE [LARGE SCALE GENOMIC DNA]</scope>
    <source>
        <strain evidence="2">JC2023a</strain>
    </source>
</reference>
<dbReference type="AlphaFoldDB" id="A0AAN8GBZ9"/>
<protein>
    <submittedName>
        <fullName evidence="2">Uncharacterized protein</fullName>
    </submittedName>
</protein>
<accession>A0AAN8GBZ9</accession>
<keyword evidence="3" id="KW-1185">Reference proteome</keyword>
<sequence length="144" mass="15773">MLGSFTRRGALALIRSSSRVCLQGTWPESISSLRTDTGLPPSPLQRDDRNLAQSPEATRGECARTGKGVPVRSPAPSQIYSLYSVFVSRGFLFKVLEDKKKLTLSVEAAEETNSRETCLQHLPLKPRESSEGREDANRQPGGAE</sequence>
<feature type="region of interest" description="Disordered" evidence="1">
    <location>
        <begin position="108"/>
        <end position="144"/>
    </location>
</feature>
<feature type="region of interest" description="Disordered" evidence="1">
    <location>
        <begin position="32"/>
        <end position="72"/>
    </location>
</feature>
<comment type="caution">
    <text evidence="2">The sequence shown here is derived from an EMBL/GenBank/DDBJ whole genome shotgun (WGS) entry which is preliminary data.</text>
</comment>
<evidence type="ECO:0000313" key="3">
    <source>
        <dbReference type="Proteomes" id="UP001335648"/>
    </source>
</evidence>